<name>A0A9P5U061_9AGAR</name>
<feature type="transmembrane region" description="Helical" evidence="1">
    <location>
        <begin position="197"/>
        <end position="222"/>
    </location>
</feature>
<keyword evidence="1" id="KW-0812">Transmembrane</keyword>
<feature type="transmembrane region" description="Helical" evidence="1">
    <location>
        <begin position="116"/>
        <end position="138"/>
    </location>
</feature>
<sequence>MTLDEQQEISVLVSEYAQYAFFDAITLILCFVSYGATFPGAFLLLLIIAVYSLVANGYWGRPQTAMLQGLLAQALVAWEKVTRWRYMATWGSTINLLLCDTIVAWRAYVLFQHAKFWRFTLAILVVSNISVNVADAIWDTINLGPKIAAPSILDWVSILLSLVVNGVATMLFAWKAWSYHQCMPSSTSRKTRRADNILTLLIDSGAIFCAIQAIYLVVLLLFEYNVIRSLQWPLGIADAISIIGSSFNPVAVIVLSQMDNSRLNEECTSGQPQAVTLWSENIYFSTIDMDTDEGAIS</sequence>
<accession>A0A9P5U061</accession>
<feature type="transmembrane region" description="Helical" evidence="1">
    <location>
        <begin position="87"/>
        <end position="109"/>
    </location>
</feature>
<evidence type="ECO:0000313" key="2">
    <source>
        <dbReference type="EMBL" id="KAF9062265.1"/>
    </source>
</evidence>
<dbReference type="AlphaFoldDB" id="A0A9P5U061"/>
<feature type="transmembrane region" description="Helical" evidence="1">
    <location>
        <begin position="234"/>
        <end position="255"/>
    </location>
</feature>
<keyword evidence="1" id="KW-1133">Transmembrane helix</keyword>
<dbReference type="OrthoDB" id="3029622at2759"/>
<dbReference type="Proteomes" id="UP000772434">
    <property type="component" value="Unassembled WGS sequence"/>
</dbReference>
<proteinExistence type="predicted"/>
<keyword evidence="3" id="KW-1185">Reference proteome</keyword>
<evidence type="ECO:0000256" key="1">
    <source>
        <dbReference type="SAM" id="Phobius"/>
    </source>
</evidence>
<keyword evidence="1" id="KW-0472">Membrane</keyword>
<feature type="transmembrane region" description="Helical" evidence="1">
    <location>
        <begin position="158"/>
        <end position="177"/>
    </location>
</feature>
<comment type="caution">
    <text evidence="2">The sequence shown here is derived from an EMBL/GenBank/DDBJ whole genome shotgun (WGS) entry which is preliminary data.</text>
</comment>
<protein>
    <submittedName>
        <fullName evidence="2">Uncharacterized protein</fullName>
    </submittedName>
</protein>
<evidence type="ECO:0000313" key="3">
    <source>
        <dbReference type="Proteomes" id="UP000772434"/>
    </source>
</evidence>
<gene>
    <name evidence="2" type="ORF">BDP27DRAFT_1336882</name>
</gene>
<reference evidence="2" key="1">
    <citation type="submission" date="2020-11" db="EMBL/GenBank/DDBJ databases">
        <authorList>
            <consortium name="DOE Joint Genome Institute"/>
            <person name="Ahrendt S."/>
            <person name="Riley R."/>
            <person name="Andreopoulos W."/>
            <person name="Labutti K."/>
            <person name="Pangilinan J."/>
            <person name="Ruiz-Duenas F.J."/>
            <person name="Barrasa J.M."/>
            <person name="Sanchez-Garcia M."/>
            <person name="Camarero S."/>
            <person name="Miyauchi S."/>
            <person name="Serrano A."/>
            <person name="Linde D."/>
            <person name="Babiker R."/>
            <person name="Drula E."/>
            <person name="Ayuso-Fernandez I."/>
            <person name="Pacheco R."/>
            <person name="Padilla G."/>
            <person name="Ferreira P."/>
            <person name="Barriuso J."/>
            <person name="Kellner H."/>
            <person name="Castanera R."/>
            <person name="Alfaro M."/>
            <person name="Ramirez L."/>
            <person name="Pisabarro A.G."/>
            <person name="Kuo A."/>
            <person name="Tritt A."/>
            <person name="Lipzen A."/>
            <person name="He G."/>
            <person name="Yan M."/>
            <person name="Ng V."/>
            <person name="Cullen D."/>
            <person name="Martin F."/>
            <person name="Rosso M.-N."/>
            <person name="Henrissat B."/>
            <person name="Hibbett D."/>
            <person name="Martinez A.T."/>
            <person name="Grigoriev I.V."/>
        </authorList>
    </citation>
    <scope>NUCLEOTIDE SEQUENCE</scope>
    <source>
        <strain evidence="2">AH 40177</strain>
    </source>
</reference>
<organism evidence="2 3">
    <name type="scientific">Rhodocollybia butyracea</name>
    <dbReference type="NCBI Taxonomy" id="206335"/>
    <lineage>
        <taxon>Eukaryota</taxon>
        <taxon>Fungi</taxon>
        <taxon>Dikarya</taxon>
        <taxon>Basidiomycota</taxon>
        <taxon>Agaricomycotina</taxon>
        <taxon>Agaricomycetes</taxon>
        <taxon>Agaricomycetidae</taxon>
        <taxon>Agaricales</taxon>
        <taxon>Marasmiineae</taxon>
        <taxon>Omphalotaceae</taxon>
        <taxon>Rhodocollybia</taxon>
    </lineage>
</organism>
<dbReference type="EMBL" id="JADNRY010000177">
    <property type="protein sequence ID" value="KAF9062265.1"/>
    <property type="molecule type" value="Genomic_DNA"/>
</dbReference>